<dbReference type="GO" id="GO:0043240">
    <property type="term" value="C:Fanconi anaemia nuclear complex"/>
    <property type="evidence" value="ECO:0007669"/>
    <property type="project" value="TreeGrafter"/>
</dbReference>
<protein>
    <recommendedName>
        <fullName evidence="3">Centromere protein X</fullName>
    </recommendedName>
</protein>
<keyword evidence="5" id="KW-0238">DNA-binding</keyword>
<evidence type="ECO:0000256" key="7">
    <source>
        <dbReference type="ARBA" id="ARBA00023242"/>
    </source>
</evidence>
<dbReference type="Gene3D" id="6.10.130.30">
    <property type="match status" value="1"/>
</dbReference>
<dbReference type="GO" id="GO:0006281">
    <property type="term" value="P:DNA repair"/>
    <property type="evidence" value="ECO:0007669"/>
    <property type="project" value="UniProtKB-KW"/>
</dbReference>
<dbReference type="CDD" id="cd22921">
    <property type="entry name" value="HFD_CENP-X"/>
    <property type="match status" value="1"/>
</dbReference>
<gene>
    <name evidence="9" type="primary">ORF115589</name>
</gene>
<keyword evidence="6" id="KW-0234">DNA repair</keyword>
<accession>A0A0B7AHV5</accession>
<evidence type="ECO:0000256" key="3">
    <source>
        <dbReference type="ARBA" id="ARBA00016388"/>
    </source>
</evidence>
<dbReference type="GO" id="GO:0000712">
    <property type="term" value="P:resolution of meiotic recombination intermediates"/>
    <property type="evidence" value="ECO:0007669"/>
    <property type="project" value="TreeGrafter"/>
</dbReference>
<sequence>MKLKGMALDLVTELLRVFTKEALSRAAVQAKDEGDARVTIEHLEKILPQLLLDM</sequence>
<keyword evidence="7" id="KW-0539">Nucleus</keyword>
<evidence type="ECO:0000256" key="6">
    <source>
        <dbReference type="ARBA" id="ARBA00023204"/>
    </source>
</evidence>
<dbReference type="GO" id="GO:0031297">
    <property type="term" value="P:replication fork processing"/>
    <property type="evidence" value="ECO:0007669"/>
    <property type="project" value="TreeGrafter"/>
</dbReference>
<evidence type="ECO:0000256" key="1">
    <source>
        <dbReference type="ARBA" id="ARBA00004123"/>
    </source>
</evidence>
<evidence type="ECO:0000256" key="2">
    <source>
        <dbReference type="ARBA" id="ARBA00009359"/>
    </source>
</evidence>
<evidence type="ECO:0000256" key="4">
    <source>
        <dbReference type="ARBA" id="ARBA00022763"/>
    </source>
</evidence>
<name>A0A0B7AHV5_9EUPU</name>
<dbReference type="GO" id="GO:0003677">
    <property type="term" value="F:DNA binding"/>
    <property type="evidence" value="ECO:0007669"/>
    <property type="project" value="UniProtKB-KW"/>
</dbReference>
<comment type="subunit">
    <text evidence="8">Heterodimer with CENPX, sometimes called MHF; this interaction stabilizes both partners. MHF heterodimers can assemble to form tetrameric structures. MHF also coassemble with CENPT-CENPW heterodimers at centromeres to form the tetrameric CENP-T-W-S-X complex. Forms a discrete complex with FANCM and CENPX, called FANCM-MHF; this interaction, probably mediated by direct binding between CENPS and FANCM, leads to synergistic activation of double-stranded DNA binding and strongly stimulates FANCM-mediated DNA remodeling. Recruited by FANCM to the Fanconi anemia (FA) core complex, which consists of CENPS, CENPX, FANCA, FANCB, FANCC, FANCE, FANCF, FANCG, FANCL, FANCM, FAAP24 and FAAP100. The FA core complex associates with Bloom syndrome (BLM) complex, which consists of at least BLM, DNA topoisomerase 3-alpha (TOP3A), RMI1/BLAP75, RPA1/RPA70 and RPA2/RPA32. The super complex between FA and BLM is called BRAFT.</text>
</comment>
<dbReference type="PANTHER" id="PTHR28680">
    <property type="entry name" value="CENTROMERE PROTEIN X"/>
    <property type="match status" value="1"/>
</dbReference>
<dbReference type="GO" id="GO:0051382">
    <property type="term" value="P:kinetochore assembly"/>
    <property type="evidence" value="ECO:0007669"/>
    <property type="project" value="InterPro"/>
</dbReference>
<evidence type="ECO:0000256" key="8">
    <source>
        <dbReference type="ARBA" id="ARBA00047146"/>
    </source>
</evidence>
<reference evidence="9" key="1">
    <citation type="submission" date="2014-12" db="EMBL/GenBank/DDBJ databases">
        <title>Insight into the proteome of Arion vulgaris.</title>
        <authorList>
            <person name="Aradska J."/>
            <person name="Bulat T."/>
            <person name="Smidak R."/>
            <person name="Sarate P."/>
            <person name="Gangsoo J."/>
            <person name="Sialana F."/>
            <person name="Bilban M."/>
            <person name="Lubec G."/>
        </authorList>
    </citation>
    <scope>NUCLEOTIDE SEQUENCE</scope>
    <source>
        <tissue evidence="9">Skin</tissue>
    </source>
</reference>
<dbReference type="InterPro" id="IPR018552">
    <property type="entry name" value="CENP-X"/>
</dbReference>
<proteinExistence type="inferred from homology"/>
<evidence type="ECO:0000256" key="5">
    <source>
        <dbReference type="ARBA" id="ARBA00023125"/>
    </source>
</evidence>
<comment type="similarity">
    <text evidence="2">Belongs to the CENP-X/MHF2 family.</text>
</comment>
<dbReference type="PANTHER" id="PTHR28680:SF1">
    <property type="entry name" value="CENTROMERE PROTEIN X"/>
    <property type="match status" value="1"/>
</dbReference>
<dbReference type="EMBL" id="HACG01032595">
    <property type="protein sequence ID" value="CEK79460.1"/>
    <property type="molecule type" value="Transcribed_RNA"/>
</dbReference>
<evidence type="ECO:0000313" key="9">
    <source>
        <dbReference type="EMBL" id="CEK79460.1"/>
    </source>
</evidence>
<comment type="subcellular location">
    <subcellularLocation>
        <location evidence="1">Nucleus</location>
    </subcellularLocation>
</comment>
<dbReference type="AlphaFoldDB" id="A0A0B7AHV5"/>
<keyword evidence="4" id="KW-0227">DNA damage</keyword>
<dbReference type="Pfam" id="PF09415">
    <property type="entry name" value="CENP-X"/>
    <property type="match status" value="1"/>
</dbReference>
<organism evidence="9">
    <name type="scientific">Arion vulgaris</name>
    <dbReference type="NCBI Taxonomy" id="1028688"/>
    <lineage>
        <taxon>Eukaryota</taxon>
        <taxon>Metazoa</taxon>
        <taxon>Spiralia</taxon>
        <taxon>Lophotrochozoa</taxon>
        <taxon>Mollusca</taxon>
        <taxon>Gastropoda</taxon>
        <taxon>Heterobranchia</taxon>
        <taxon>Euthyneura</taxon>
        <taxon>Panpulmonata</taxon>
        <taxon>Eupulmonata</taxon>
        <taxon>Stylommatophora</taxon>
        <taxon>Helicina</taxon>
        <taxon>Arionoidea</taxon>
        <taxon>Arionidae</taxon>
        <taxon>Arion</taxon>
    </lineage>
</organism>
<dbReference type="GO" id="GO:0071821">
    <property type="term" value="C:FANCM-MHF complex"/>
    <property type="evidence" value="ECO:0007669"/>
    <property type="project" value="TreeGrafter"/>
</dbReference>